<name>A0A1H6KI70_RUMFL</name>
<evidence type="ECO:0000256" key="1">
    <source>
        <dbReference type="SAM" id="MobiDB-lite"/>
    </source>
</evidence>
<dbReference type="GO" id="GO:0000272">
    <property type="term" value="P:polysaccharide catabolic process"/>
    <property type="evidence" value="ECO:0007669"/>
    <property type="project" value="InterPro"/>
</dbReference>
<dbReference type="SUPFAM" id="SSF63446">
    <property type="entry name" value="Type I dockerin domain"/>
    <property type="match status" value="1"/>
</dbReference>
<evidence type="ECO:0000256" key="2">
    <source>
        <dbReference type="SAM" id="Phobius"/>
    </source>
</evidence>
<protein>
    <recommendedName>
        <fullName evidence="5">Dockerin domain-containing protein</fullName>
    </recommendedName>
</protein>
<sequence length="705" mass="79541">MKSYEETIASVFEKGDAIIESKRKRARRIKNISCTVSCLCAAIIICVFAVHDLMKNNQPILPNDDEIIVTETDINNQVTTTHPVEEDTAIHTSSPHTTASPEKNGAGTTNTAVKDSGKSTVTAASQNSSANAKVSTILIKDPSLNNGSSKPNANSDASIIAPGDERSLEMKKLSAFAISFITALSAMPMEVSANDNYRLYSQDSFEKEIIAQVAQGETDLNGDGKFDIDDCYKLFVYTDGFVVDDTTKERIERYADYDHDGSVTWFSDALLMLKYYLMTKPLDTSVFNIDNYDNPQPNAEKLAARKEMEDAGEIIEYKSPAYYFTQNLKTYMRYYGTGYGFFADMVNNGDISPDVNGDGAFDIKDCVDYEIFLENLLYNDTALYAKYQNLVDGVINWTEGDEGEFYNYDSSIQGGDSWRPHVVDIITLPEATVKRCADVFGKLGPYGGKFSGRYMAYSYLLDNPLDTEYFLTDYYEKFYDGASNYDINAAFVFAARTGENIEYFGNFDKTKFSNDFKKYCKDIEDGKMDEPDLNFDGKLDIYDYDIAMWRIRCTFLPEWHDTEGIFDDEENELRERQYEYFKTKCDVNGDGKYGDTYDMLLMECYMMLKNDDIFNKNANEEFNISQEYTSSFALLNDIDIERNGDANLDGGMDMGDVVFIMQSQANPDKYELTDKGKFNADLYETGNGITVNDALEVQKGLLGLA</sequence>
<proteinExistence type="predicted"/>
<dbReference type="InterPro" id="IPR036439">
    <property type="entry name" value="Dockerin_dom_sf"/>
</dbReference>
<reference evidence="3 4" key="1">
    <citation type="submission" date="2016-10" db="EMBL/GenBank/DDBJ databases">
        <authorList>
            <person name="de Groot N.N."/>
        </authorList>
    </citation>
    <scope>NUCLEOTIDE SEQUENCE [LARGE SCALE GENOMIC DNA]</scope>
    <source>
        <strain evidence="3 4">YAD2003</strain>
    </source>
</reference>
<evidence type="ECO:0000313" key="4">
    <source>
        <dbReference type="Proteomes" id="UP000183190"/>
    </source>
</evidence>
<feature type="transmembrane region" description="Helical" evidence="2">
    <location>
        <begin position="32"/>
        <end position="51"/>
    </location>
</feature>
<feature type="region of interest" description="Disordered" evidence="1">
    <location>
        <begin position="86"/>
        <end position="127"/>
    </location>
</feature>
<feature type="compositionally biased region" description="Polar residues" evidence="1">
    <location>
        <begin position="90"/>
        <end position="127"/>
    </location>
</feature>
<dbReference type="Proteomes" id="UP000183190">
    <property type="component" value="Unassembled WGS sequence"/>
</dbReference>
<dbReference type="Gene3D" id="1.10.1330.10">
    <property type="entry name" value="Dockerin domain"/>
    <property type="match status" value="2"/>
</dbReference>
<dbReference type="EMBL" id="FNWV01000009">
    <property type="protein sequence ID" value="SEH75283.1"/>
    <property type="molecule type" value="Genomic_DNA"/>
</dbReference>
<dbReference type="AlphaFoldDB" id="A0A1H6KI70"/>
<accession>A0A1H6KI70</accession>
<evidence type="ECO:0008006" key="5">
    <source>
        <dbReference type="Google" id="ProtNLM"/>
    </source>
</evidence>
<dbReference type="OrthoDB" id="1814885at2"/>
<keyword evidence="2" id="KW-1133">Transmembrane helix</keyword>
<keyword evidence="2" id="KW-0812">Transmembrane</keyword>
<evidence type="ECO:0000313" key="3">
    <source>
        <dbReference type="EMBL" id="SEH75283.1"/>
    </source>
</evidence>
<organism evidence="3 4">
    <name type="scientific">Ruminococcus flavefaciens</name>
    <dbReference type="NCBI Taxonomy" id="1265"/>
    <lineage>
        <taxon>Bacteria</taxon>
        <taxon>Bacillati</taxon>
        <taxon>Bacillota</taxon>
        <taxon>Clostridia</taxon>
        <taxon>Eubacteriales</taxon>
        <taxon>Oscillospiraceae</taxon>
        <taxon>Ruminococcus</taxon>
    </lineage>
</organism>
<keyword evidence="2" id="KW-0472">Membrane</keyword>
<gene>
    <name evidence="3" type="ORF">SAMN02910265_02500</name>
</gene>
<dbReference type="RefSeq" id="WP_074717922.1">
    <property type="nucleotide sequence ID" value="NZ_FNWV01000009.1"/>
</dbReference>